<evidence type="ECO:0000256" key="5">
    <source>
        <dbReference type="ARBA" id="ARBA00023110"/>
    </source>
</evidence>
<organism evidence="10 11">
    <name type="scientific">Hyalangium minutum</name>
    <dbReference type="NCBI Taxonomy" id="394096"/>
    <lineage>
        <taxon>Bacteria</taxon>
        <taxon>Pseudomonadati</taxon>
        <taxon>Myxococcota</taxon>
        <taxon>Myxococcia</taxon>
        <taxon>Myxococcales</taxon>
        <taxon>Cystobacterineae</taxon>
        <taxon>Archangiaceae</taxon>
        <taxon>Hyalangium</taxon>
    </lineage>
</organism>
<dbReference type="AlphaFoldDB" id="A0A085WCJ6"/>
<dbReference type="RefSeq" id="WP_044193245.1">
    <property type="nucleotide sequence ID" value="NZ_JMCB01000012.1"/>
</dbReference>
<evidence type="ECO:0000256" key="1">
    <source>
        <dbReference type="ARBA" id="ARBA00002388"/>
    </source>
</evidence>
<dbReference type="PROSITE" id="PS51257">
    <property type="entry name" value="PROKAR_LIPOPROTEIN"/>
    <property type="match status" value="1"/>
</dbReference>
<dbReference type="GO" id="GO:0006457">
    <property type="term" value="P:protein folding"/>
    <property type="evidence" value="ECO:0007669"/>
    <property type="project" value="InterPro"/>
</dbReference>
<dbReference type="Proteomes" id="UP000028725">
    <property type="component" value="Unassembled WGS sequence"/>
</dbReference>
<proteinExistence type="inferred from homology"/>
<dbReference type="InterPro" id="IPR029000">
    <property type="entry name" value="Cyclophilin-like_dom_sf"/>
</dbReference>
<dbReference type="InterPro" id="IPR020892">
    <property type="entry name" value="Cyclophilin-type_PPIase_CS"/>
</dbReference>
<dbReference type="Gene3D" id="2.40.100.10">
    <property type="entry name" value="Cyclophilin-like"/>
    <property type="match status" value="1"/>
</dbReference>
<reference evidence="10 11" key="1">
    <citation type="submission" date="2014-04" db="EMBL/GenBank/DDBJ databases">
        <title>Genome assembly of Hyalangium minutum DSM 14724.</title>
        <authorList>
            <person name="Sharma G."/>
            <person name="Subramanian S."/>
        </authorList>
    </citation>
    <scope>NUCLEOTIDE SEQUENCE [LARGE SCALE GENOMIC DNA]</scope>
    <source>
        <strain evidence="10 11">DSM 14724</strain>
    </source>
</reference>
<evidence type="ECO:0000256" key="4">
    <source>
        <dbReference type="ARBA" id="ARBA00022490"/>
    </source>
</evidence>
<keyword evidence="6 7" id="KW-0413">Isomerase</keyword>
<keyword evidence="11" id="KW-1185">Reference proteome</keyword>
<dbReference type="FunFam" id="2.40.100.10:FF:000028">
    <property type="entry name" value="Peptidyl-prolyl cis-trans isomerase"/>
    <property type="match status" value="1"/>
</dbReference>
<dbReference type="PROSITE" id="PS50072">
    <property type="entry name" value="CSA_PPIASE_2"/>
    <property type="match status" value="1"/>
</dbReference>
<evidence type="ECO:0000256" key="8">
    <source>
        <dbReference type="SAM" id="MobiDB-lite"/>
    </source>
</evidence>
<feature type="compositionally biased region" description="Pro residues" evidence="8">
    <location>
        <begin position="39"/>
        <end position="50"/>
    </location>
</feature>
<evidence type="ECO:0000313" key="11">
    <source>
        <dbReference type="Proteomes" id="UP000028725"/>
    </source>
</evidence>
<comment type="caution">
    <text evidence="10">The sequence shown here is derived from an EMBL/GenBank/DDBJ whole genome shotgun (WGS) entry which is preliminary data.</text>
</comment>
<dbReference type="PRINTS" id="PR00153">
    <property type="entry name" value="CSAPPISMRASE"/>
</dbReference>
<keyword evidence="5 7" id="KW-0697">Rotamase</keyword>
<evidence type="ECO:0000313" key="10">
    <source>
        <dbReference type="EMBL" id="KFE65409.1"/>
    </source>
</evidence>
<dbReference type="PROSITE" id="PS00170">
    <property type="entry name" value="CSA_PPIASE_1"/>
    <property type="match status" value="1"/>
</dbReference>
<dbReference type="PATRIC" id="fig|394096.3.peg.5862"/>
<evidence type="ECO:0000259" key="9">
    <source>
        <dbReference type="PROSITE" id="PS50072"/>
    </source>
</evidence>
<dbReference type="GO" id="GO:0003755">
    <property type="term" value="F:peptidyl-prolyl cis-trans isomerase activity"/>
    <property type="evidence" value="ECO:0007669"/>
    <property type="project" value="UniProtKB-UniRule"/>
</dbReference>
<comment type="subcellular location">
    <subcellularLocation>
        <location evidence="2">Cytoplasm</location>
    </subcellularLocation>
</comment>
<dbReference type="PANTHER" id="PTHR45625:SF4">
    <property type="entry name" value="PEPTIDYLPROLYL ISOMERASE DOMAIN AND WD REPEAT-CONTAINING PROTEIN 1"/>
    <property type="match status" value="1"/>
</dbReference>
<dbReference type="OrthoDB" id="9807797at2"/>
<dbReference type="EMBL" id="JMCB01000012">
    <property type="protein sequence ID" value="KFE65409.1"/>
    <property type="molecule type" value="Genomic_DNA"/>
</dbReference>
<dbReference type="Pfam" id="PF00160">
    <property type="entry name" value="Pro_isomerase"/>
    <property type="match status" value="1"/>
</dbReference>
<keyword evidence="4" id="KW-0963">Cytoplasm</keyword>
<comment type="function">
    <text evidence="1 7">PPIases accelerate the folding of proteins. It catalyzes the cis-trans isomerization of proline imidic peptide bonds in oligopeptides.</text>
</comment>
<sequence length="254" mass="26878">MRTRILTTGLLLLALTACTKDKEKEATPAKPPEAAAVKPPEPPAAKPPEPSAAAKPPEATPAATPPAPEAAKTAWQKAALEGKDLYATLDTSEGTIIVKLFAKDAPKTVANFVGLAAGEKEWKDPSTLQPTTKPLYDGTVFHRVIPNFMIQGGDPLGQGVGGPGYSFEDEFQGGRTFSKPGILAMANRGPNTNGSQFFITVANTEWLNNRHTIFGEVVKGYDVVEKIAKVPTAGANKPLTPVVIKKVTISDKQP</sequence>
<evidence type="ECO:0000256" key="3">
    <source>
        <dbReference type="ARBA" id="ARBA00007365"/>
    </source>
</evidence>
<dbReference type="InterPro" id="IPR044666">
    <property type="entry name" value="Cyclophilin_A-like"/>
</dbReference>
<dbReference type="InterPro" id="IPR002130">
    <property type="entry name" value="Cyclophilin-type_PPIase_dom"/>
</dbReference>
<gene>
    <name evidence="10" type="ORF">DB31_1525</name>
</gene>
<evidence type="ECO:0000256" key="2">
    <source>
        <dbReference type="ARBA" id="ARBA00004496"/>
    </source>
</evidence>
<dbReference type="PANTHER" id="PTHR45625">
    <property type="entry name" value="PEPTIDYL-PROLYL CIS-TRANS ISOMERASE-RELATED"/>
    <property type="match status" value="1"/>
</dbReference>
<dbReference type="CDD" id="cd00317">
    <property type="entry name" value="cyclophilin"/>
    <property type="match status" value="1"/>
</dbReference>
<dbReference type="GO" id="GO:0005737">
    <property type="term" value="C:cytoplasm"/>
    <property type="evidence" value="ECO:0007669"/>
    <property type="project" value="UniProtKB-SubCell"/>
</dbReference>
<comment type="similarity">
    <text evidence="3 7">Belongs to the cyclophilin-type PPIase family.</text>
</comment>
<protein>
    <recommendedName>
        <fullName evidence="7">Peptidyl-prolyl cis-trans isomerase</fullName>
        <shortName evidence="7">PPIase</shortName>
        <ecNumber evidence="7">5.2.1.8</ecNumber>
    </recommendedName>
</protein>
<feature type="region of interest" description="Disordered" evidence="8">
    <location>
        <begin position="20"/>
        <end position="71"/>
    </location>
</feature>
<dbReference type="SUPFAM" id="SSF50891">
    <property type="entry name" value="Cyclophilin-like"/>
    <property type="match status" value="1"/>
</dbReference>
<evidence type="ECO:0000256" key="7">
    <source>
        <dbReference type="RuleBase" id="RU363019"/>
    </source>
</evidence>
<name>A0A085WCJ6_9BACT</name>
<feature type="compositionally biased region" description="Low complexity" evidence="8">
    <location>
        <begin position="51"/>
        <end position="62"/>
    </location>
</feature>
<dbReference type="STRING" id="394096.DB31_1525"/>
<accession>A0A085WCJ6</accession>
<feature type="domain" description="PPIase cyclophilin-type" evidence="9">
    <location>
        <begin position="94"/>
        <end position="249"/>
    </location>
</feature>
<comment type="catalytic activity">
    <reaction evidence="7">
        <text>[protein]-peptidylproline (omega=180) = [protein]-peptidylproline (omega=0)</text>
        <dbReference type="Rhea" id="RHEA:16237"/>
        <dbReference type="Rhea" id="RHEA-COMP:10747"/>
        <dbReference type="Rhea" id="RHEA-COMP:10748"/>
        <dbReference type="ChEBI" id="CHEBI:83833"/>
        <dbReference type="ChEBI" id="CHEBI:83834"/>
        <dbReference type="EC" id="5.2.1.8"/>
    </reaction>
</comment>
<dbReference type="EC" id="5.2.1.8" evidence="7"/>
<evidence type="ECO:0000256" key="6">
    <source>
        <dbReference type="ARBA" id="ARBA00023235"/>
    </source>
</evidence>